<organism evidence="1 2">
    <name type="scientific">Candidatus Accumulibacter phosphatis</name>
    <dbReference type="NCBI Taxonomy" id="327160"/>
    <lineage>
        <taxon>Bacteria</taxon>
        <taxon>Pseudomonadati</taxon>
        <taxon>Pseudomonadota</taxon>
        <taxon>Betaproteobacteria</taxon>
        <taxon>Candidatus Accumulibacter</taxon>
    </lineage>
</organism>
<evidence type="ECO:0000313" key="1">
    <source>
        <dbReference type="EMBL" id="KFB73762.1"/>
    </source>
</evidence>
<dbReference type="Proteomes" id="UP000020077">
    <property type="component" value="Unassembled WGS sequence"/>
</dbReference>
<gene>
    <name evidence="1" type="ORF">AW09_000979</name>
</gene>
<name>A0A080LXW8_9PROT</name>
<dbReference type="EMBL" id="JDVG02000165">
    <property type="protein sequence ID" value="KFB73762.1"/>
    <property type="molecule type" value="Genomic_DNA"/>
</dbReference>
<evidence type="ECO:0000313" key="2">
    <source>
        <dbReference type="Proteomes" id="UP000020077"/>
    </source>
</evidence>
<dbReference type="AlphaFoldDB" id="A0A080LXW8"/>
<reference evidence="1 2" key="1">
    <citation type="submission" date="2014-02" db="EMBL/GenBank/DDBJ databases">
        <title>Expanding our view of genomic diversity in Candidatus Accumulibacter clades.</title>
        <authorList>
            <person name="Skennerton C.T."/>
            <person name="Barr J.J."/>
            <person name="Slater F.R."/>
            <person name="Bond P.L."/>
            <person name="Tyson G.W."/>
        </authorList>
    </citation>
    <scope>NUCLEOTIDE SEQUENCE [LARGE SCALE GENOMIC DNA]</scope>
    <source>
        <strain evidence="2">BA-91</strain>
    </source>
</reference>
<sequence length="250" mass="27325">MLKSHIIARYPTPAHLPPLTRQADIFSSSIVAVGAFNPAIFTPDWLERNNLIGTDDLDGARNDASLIVSHQVCAFETDWFALQVFEEQFSLTSKGPLTPAFADLAIGILSLVPHTPITAVGLNFLGHYRLASKDEYHRVGDVLAPKTIWNGLYPEKHATTGLVDLTMLIQRTDKSRNPVSGDEKRISVQPSTKVRCGVFFAYNDHHVVASSNDAVTAAEVASDTIALNWETSWQDAVRVFDGILSQALAG</sequence>
<proteinExistence type="predicted"/>
<evidence type="ECO:0008006" key="3">
    <source>
        <dbReference type="Google" id="ProtNLM"/>
    </source>
</evidence>
<comment type="caution">
    <text evidence="1">The sequence shown here is derived from an EMBL/GenBank/DDBJ whole genome shotgun (WGS) entry which is preliminary data.</text>
</comment>
<accession>A0A080LXW8</accession>
<protein>
    <recommendedName>
        <fullName evidence="3">TIGR04255 family protein</fullName>
    </recommendedName>
</protein>